<sequence length="108" mass="12344">MIRQMEDMLDVIKHPNVTVQFMPFRSGAYRAMGGQFAVLEFDEPSDDNLLYLENAEGSLLYYENPERTEPYLRHFQDMERAATPPHKAADAINAVLSIYREGGFGITI</sequence>
<name>A0A285JZ66_9ACTN</name>
<evidence type="ECO:0000313" key="2">
    <source>
        <dbReference type="EMBL" id="SNY64371.1"/>
    </source>
</evidence>
<accession>A0A285JZ66</accession>
<gene>
    <name evidence="2" type="ORF">SAMN05421748_126120</name>
</gene>
<dbReference type="AlphaFoldDB" id="A0A285JZ66"/>
<evidence type="ECO:0000259" key="1">
    <source>
        <dbReference type="Pfam" id="PF19054"/>
    </source>
</evidence>
<evidence type="ECO:0000313" key="3">
    <source>
        <dbReference type="Proteomes" id="UP000219612"/>
    </source>
</evidence>
<dbReference type="EMBL" id="OBDY01000026">
    <property type="protein sequence ID" value="SNY64371.1"/>
    <property type="molecule type" value="Genomic_DNA"/>
</dbReference>
<protein>
    <recommendedName>
        <fullName evidence="1">DUF5753 domain-containing protein</fullName>
    </recommendedName>
</protein>
<dbReference type="Pfam" id="PF19054">
    <property type="entry name" value="DUF5753"/>
    <property type="match status" value="1"/>
</dbReference>
<reference evidence="2 3" key="1">
    <citation type="submission" date="2017-09" db="EMBL/GenBank/DDBJ databases">
        <authorList>
            <person name="Ehlers B."/>
            <person name="Leendertz F.H."/>
        </authorList>
    </citation>
    <scope>NUCLEOTIDE SEQUENCE [LARGE SCALE GENOMIC DNA]</scope>
    <source>
        <strain evidence="2 3">CGMCC 4.6857</strain>
    </source>
</reference>
<dbReference type="InterPro" id="IPR043917">
    <property type="entry name" value="DUF5753"/>
</dbReference>
<dbReference type="RefSeq" id="WP_281260846.1">
    <property type="nucleotide sequence ID" value="NZ_OBDY01000026.1"/>
</dbReference>
<keyword evidence="3" id="KW-1185">Reference proteome</keyword>
<feature type="domain" description="DUF5753" evidence="1">
    <location>
        <begin position="1"/>
        <end position="92"/>
    </location>
</feature>
<dbReference type="Proteomes" id="UP000219612">
    <property type="component" value="Unassembled WGS sequence"/>
</dbReference>
<proteinExistence type="predicted"/>
<organism evidence="2 3">
    <name type="scientific">Paractinoplanes atraurantiacus</name>
    <dbReference type="NCBI Taxonomy" id="1036182"/>
    <lineage>
        <taxon>Bacteria</taxon>
        <taxon>Bacillati</taxon>
        <taxon>Actinomycetota</taxon>
        <taxon>Actinomycetes</taxon>
        <taxon>Micromonosporales</taxon>
        <taxon>Micromonosporaceae</taxon>
        <taxon>Paractinoplanes</taxon>
    </lineage>
</organism>